<dbReference type="PANTHER" id="PTHR10459:SF60">
    <property type="entry name" value="POLY [ADP-RIBOSE] POLYMERASE 2"/>
    <property type="match status" value="1"/>
</dbReference>
<dbReference type="CDD" id="cd07997">
    <property type="entry name" value="WGR_PARP"/>
    <property type="match status" value="1"/>
</dbReference>
<evidence type="ECO:0000256" key="1">
    <source>
        <dbReference type="ARBA" id="ARBA00004123"/>
    </source>
</evidence>
<evidence type="ECO:0000256" key="9">
    <source>
        <dbReference type="ARBA" id="ARBA00022833"/>
    </source>
</evidence>
<evidence type="ECO:0000256" key="14">
    <source>
        <dbReference type="ARBA" id="ARBA00033987"/>
    </source>
</evidence>
<dbReference type="FunFam" id="2.20.140.10:FF:000001">
    <property type="entry name" value="Poly [ADP-ribose] polymerase"/>
    <property type="match status" value="1"/>
</dbReference>
<reference evidence="21" key="2">
    <citation type="journal article" date="2014" name="PLoS Genet.">
        <title>Signature gene expression reveals novel clues to the molecular mechanisms of dimorphic transition in Penicillium marneffei.</title>
        <authorList>
            <person name="Yang E."/>
            <person name="Wang G."/>
            <person name="Cai J."/>
            <person name="Woo P.C."/>
            <person name="Lau S.K."/>
            <person name="Yuen K.-Y."/>
            <person name="Chow W.-N."/>
            <person name="Lin X."/>
        </authorList>
    </citation>
    <scope>NUCLEOTIDE SEQUENCE</scope>
    <source>
        <strain evidence="21">PM1</strain>
    </source>
</reference>
<dbReference type="SUPFAM" id="SSF52113">
    <property type="entry name" value="BRCT domain"/>
    <property type="match status" value="1"/>
</dbReference>
<evidence type="ECO:0000259" key="20">
    <source>
        <dbReference type="PROSITE" id="PS51977"/>
    </source>
</evidence>
<dbReference type="Pfam" id="PF00644">
    <property type="entry name" value="PARP"/>
    <property type="match status" value="1"/>
</dbReference>
<feature type="region of interest" description="Disordered" evidence="16">
    <location>
        <begin position="251"/>
        <end position="295"/>
    </location>
</feature>
<dbReference type="AlphaFoldDB" id="A0A093V518"/>
<evidence type="ECO:0000256" key="7">
    <source>
        <dbReference type="ARBA" id="ARBA00022765"/>
    </source>
</evidence>
<protein>
    <recommendedName>
        <fullName evidence="15">Poly [ADP-ribose] polymerase</fullName>
        <shortName evidence="15">PARP</shortName>
        <ecNumber evidence="15">2.4.2.-</ecNumber>
    </recommendedName>
</protein>
<evidence type="ECO:0000256" key="11">
    <source>
        <dbReference type="ARBA" id="ARBA00023125"/>
    </source>
</evidence>
<dbReference type="EMBL" id="JPOX01000053">
    <property type="protein sequence ID" value="KFX41836.1"/>
    <property type="molecule type" value="Genomic_DNA"/>
</dbReference>
<dbReference type="GO" id="GO:0016779">
    <property type="term" value="F:nucleotidyltransferase activity"/>
    <property type="evidence" value="ECO:0007669"/>
    <property type="project" value="UniProtKB-KW"/>
</dbReference>
<reference key="1">
    <citation type="journal article" date="2014" name="PLoS Genet.">
        <title>Signature Gene Expression Reveals Novel Clues to the Molecular Mechanisms of Dimorphic Transition in Penicillium marneffei.</title>
        <authorList>
            <person name="Yang E."/>
            <person name="Wang G."/>
            <person name="Cai J."/>
            <person name="Woo P.C."/>
            <person name="Lau S.K."/>
            <person name="Yuen K.-Y."/>
            <person name="Chow W.-N."/>
            <person name="Lin X."/>
        </authorList>
    </citation>
    <scope>NUCLEOTIDE SEQUENCE [LARGE SCALE GENOMIC DNA]</scope>
    <source>
        <strain>PM1</strain>
    </source>
</reference>
<comment type="similarity">
    <text evidence="13">Belongs to the ARTD/PARP family.</text>
</comment>
<evidence type="ECO:0000256" key="13">
    <source>
        <dbReference type="ARBA" id="ARBA00024347"/>
    </source>
</evidence>
<dbReference type="InterPro" id="IPR036930">
    <property type="entry name" value="WGR_dom_sf"/>
</dbReference>
<evidence type="ECO:0000256" key="3">
    <source>
        <dbReference type="ARBA" id="ARBA00022679"/>
    </source>
</evidence>
<dbReference type="GO" id="GO:1990404">
    <property type="term" value="F:NAD+-protein mono-ADP-ribosyltransferase activity"/>
    <property type="evidence" value="ECO:0007669"/>
    <property type="project" value="TreeGrafter"/>
</dbReference>
<dbReference type="InterPro" id="IPR050800">
    <property type="entry name" value="ARTD/PARP"/>
</dbReference>
<dbReference type="InterPro" id="IPR001357">
    <property type="entry name" value="BRCT_dom"/>
</dbReference>
<evidence type="ECO:0000259" key="17">
    <source>
        <dbReference type="PROSITE" id="PS50172"/>
    </source>
</evidence>
<keyword evidence="10 15" id="KW-0520">NAD</keyword>
<dbReference type="Pfam" id="PF02877">
    <property type="entry name" value="PARP_reg"/>
    <property type="match status" value="1"/>
</dbReference>
<comment type="catalytic activity">
    <reaction evidence="14">
        <text>NAD(+) + (ADP-D-ribosyl)n-acceptor = nicotinamide + (ADP-D-ribosyl)n+1-acceptor + H(+).</text>
        <dbReference type="EC" id="2.4.2.30"/>
    </reaction>
</comment>
<evidence type="ECO:0000256" key="10">
    <source>
        <dbReference type="ARBA" id="ARBA00023027"/>
    </source>
</evidence>
<feature type="compositionally biased region" description="Basic and acidic residues" evidence="16">
    <location>
        <begin position="267"/>
        <end position="291"/>
    </location>
</feature>
<dbReference type="Gene3D" id="2.20.140.10">
    <property type="entry name" value="WGR domain"/>
    <property type="match status" value="1"/>
</dbReference>
<dbReference type="Gene3D" id="3.40.50.10190">
    <property type="entry name" value="BRCT domain"/>
    <property type="match status" value="1"/>
</dbReference>
<dbReference type="SUPFAM" id="SSF142921">
    <property type="entry name" value="WGR domain-like"/>
    <property type="match status" value="1"/>
</dbReference>
<keyword evidence="9" id="KW-0862">Zinc</keyword>
<dbReference type="SMART" id="SM00773">
    <property type="entry name" value="WGR"/>
    <property type="match status" value="1"/>
</dbReference>
<dbReference type="PROSITE" id="PS51060">
    <property type="entry name" value="PARP_ALPHA_HD"/>
    <property type="match status" value="1"/>
</dbReference>
<dbReference type="InterPro" id="IPR036420">
    <property type="entry name" value="BRCT_dom_sf"/>
</dbReference>
<feature type="domain" description="WGR" evidence="20">
    <location>
        <begin position="155"/>
        <end position="252"/>
    </location>
</feature>
<keyword evidence="8" id="KW-0863">Zinc-finger</keyword>
<keyword evidence="4" id="KW-0548">Nucleotidyltransferase</keyword>
<comment type="caution">
    <text evidence="21">The sequence shown here is derived from an EMBL/GenBank/DDBJ whole genome shotgun (WGS) entry which is preliminary data.</text>
</comment>
<feature type="compositionally biased region" description="Basic and acidic residues" evidence="16">
    <location>
        <begin position="129"/>
        <end position="144"/>
    </location>
</feature>
<dbReference type="InterPro" id="IPR036616">
    <property type="entry name" value="Poly(ADP-ribose)pol_reg_dom_sf"/>
</dbReference>
<dbReference type="Gene3D" id="1.20.142.10">
    <property type="entry name" value="Poly(ADP-ribose) polymerase, regulatory domain"/>
    <property type="match status" value="1"/>
</dbReference>
<dbReference type="CDD" id="cd01437">
    <property type="entry name" value="parp_like"/>
    <property type="match status" value="1"/>
</dbReference>
<feature type="domain" description="PARP alpha-helical" evidence="19">
    <location>
        <begin position="288"/>
        <end position="414"/>
    </location>
</feature>
<dbReference type="GO" id="GO:0003677">
    <property type="term" value="F:DNA binding"/>
    <property type="evidence" value="ECO:0007669"/>
    <property type="project" value="UniProtKB-KW"/>
</dbReference>
<evidence type="ECO:0000256" key="5">
    <source>
        <dbReference type="ARBA" id="ARBA00022723"/>
    </source>
</evidence>
<evidence type="ECO:0000256" key="4">
    <source>
        <dbReference type="ARBA" id="ARBA00022695"/>
    </source>
</evidence>
<sequence>MAKPFKGSVIAVSGTFPSLNQGGGGTFSPKVNDECTHLVTTLKAATSSNTKFKQASALDKCHIVTLDWLLDSQGKKKKVAEKKYLVSDDQKDSTAQDAVAPAATGSDKKRPASAAVDGVKPPSKKKRDKEKPDEKKADEKKIHVPVDEGCTDSAAYDVLIDADGVIWDASLSLTSSSNNNNKFYRIQLLKSKTKKDSYSSWTRWGRVGEMGAGAMFGPGDFESAKKSFEKKFRDKSGLAWKDRLNDPKPGKYSFVERDYEEDDPDAEEARAAKKKQQKADEDKRPPPESKLSKPTQEVVSLIFNQEYAMQALHDLNFDANKMPLGKLSKRTLQTGFQTLKDLSELLNDPTLATSKYQQPLGTALEMLSNRYFTVIPHAFGRARPPVISHSSLLKKEVELLDNLTDMEIANQIFSDSLTADSEMHFLDKQFEGLRLDEMTPLDHSSSEFGEISNYLIGAAGPTHHWNLKPHDIFRIERNGEHHRFEQAGMTKLPSDNRRLLWHGSRSTNFGGILSQGLRIAPPEAPANGYMFGKGVYFADISTKSAGYCASHSSRGIGLMLLCEVQLGDPMQELIHSSYTAGDDARAKGQLATLGMGSTIPQGWKDAACVHPSLQGVVMPDVSCGLEVLDHTSRSLFYNEYIVYDVAQIRQRYLLKWSSDSMSAIPVS</sequence>
<feature type="region of interest" description="Disordered" evidence="16">
    <location>
        <begin position="85"/>
        <end position="144"/>
    </location>
</feature>
<dbReference type="GO" id="GO:0003950">
    <property type="term" value="F:NAD+ poly-ADP-ribosyltransferase activity"/>
    <property type="evidence" value="ECO:0007669"/>
    <property type="project" value="UniProtKB-UniRule"/>
</dbReference>
<evidence type="ECO:0000259" key="18">
    <source>
        <dbReference type="PROSITE" id="PS51059"/>
    </source>
</evidence>
<feature type="domain" description="PARP catalytic" evidence="18">
    <location>
        <begin position="424"/>
        <end position="665"/>
    </location>
</feature>
<dbReference type="PANTHER" id="PTHR10459">
    <property type="entry name" value="DNA LIGASE"/>
    <property type="match status" value="1"/>
</dbReference>
<organism evidence="21">
    <name type="scientific">Talaromyces marneffei PM1</name>
    <dbReference type="NCBI Taxonomy" id="1077442"/>
    <lineage>
        <taxon>Eukaryota</taxon>
        <taxon>Fungi</taxon>
        <taxon>Dikarya</taxon>
        <taxon>Ascomycota</taxon>
        <taxon>Pezizomycotina</taxon>
        <taxon>Eurotiomycetes</taxon>
        <taxon>Eurotiomycetidae</taxon>
        <taxon>Eurotiales</taxon>
        <taxon>Trichocomaceae</taxon>
        <taxon>Talaromyces</taxon>
        <taxon>Talaromyces sect. Talaromyces</taxon>
    </lineage>
</organism>
<gene>
    <name evidence="21" type="ORF">GQ26_0530330</name>
</gene>
<evidence type="ECO:0000256" key="15">
    <source>
        <dbReference type="RuleBase" id="RU362114"/>
    </source>
</evidence>
<keyword evidence="3 15" id="KW-0808">Transferase</keyword>
<dbReference type="SUPFAM" id="SSF56399">
    <property type="entry name" value="ADP-ribosylation"/>
    <property type="match status" value="1"/>
</dbReference>
<dbReference type="InterPro" id="IPR012317">
    <property type="entry name" value="Poly(ADP-ribose)pol_cat_dom"/>
</dbReference>
<evidence type="ECO:0000256" key="16">
    <source>
        <dbReference type="SAM" id="MobiDB-lite"/>
    </source>
</evidence>
<proteinExistence type="inferred from homology"/>
<dbReference type="HOGENOM" id="CLU_004841_2_0_1"/>
<accession>A0A093V518</accession>
<dbReference type="eggNOG" id="KOG1037">
    <property type="taxonomic scope" value="Eukaryota"/>
</dbReference>
<keyword evidence="11" id="KW-0238">DNA-binding</keyword>
<dbReference type="GO" id="GO:0006302">
    <property type="term" value="P:double-strand break repair"/>
    <property type="evidence" value="ECO:0007669"/>
    <property type="project" value="TreeGrafter"/>
</dbReference>
<keyword evidence="6" id="KW-0677">Repeat</keyword>
<evidence type="ECO:0000259" key="19">
    <source>
        <dbReference type="PROSITE" id="PS51060"/>
    </source>
</evidence>
<dbReference type="SUPFAM" id="SSF47587">
    <property type="entry name" value="Domain of poly(ADP-ribose) polymerase"/>
    <property type="match status" value="1"/>
</dbReference>
<dbReference type="InterPro" id="IPR004102">
    <property type="entry name" value="Poly(ADP-ribose)pol_reg_dom"/>
</dbReference>
<name>A0A093V518_TALMA</name>
<dbReference type="PROSITE" id="PS51977">
    <property type="entry name" value="WGR"/>
    <property type="match status" value="1"/>
</dbReference>
<dbReference type="InterPro" id="IPR008893">
    <property type="entry name" value="WGR_domain"/>
</dbReference>
<dbReference type="PROSITE" id="PS50172">
    <property type="entry name" value="BRCT"/>
    <property type="match status" value="1"/>
</dbReference>
<dbReference type="GO" id="GO:0008270">
    <property type="term" value="F:zinc ion binding"/>
    <property type="evidence" value="ECO:0007669"/>
    <property type="project" value="UniProtKB-KW"/>
</dbReference>
<keyword evidence="2 15" id="KW-0328">Glycosyltransferase</keyword>
<dbReference type="Pfam" id="PF05406">
    <property type="entry name" value="WGR"/>
    <property type="match status" value="1"/>
</dbReference>
<keyword evidence="7" id="KW-0013">ADP-ribosylation</keyword>
<evidence type="ECO:0000256" key="8">
    <source>
        <dbReference type="ARBA" id="ARBA00022771"/>
    </source>
</evidence>
<evidence type="ECO:0000256" key="2">
    <source>
        <dbReference type="ARBA" id="ARBA00022676"/>
    </source>
</evidence>
<dbReference type="Gene3D" id="3.90.228.10">
    <property type="match status" value="1"/>
</dbReference>
<evidence type="ECO:0000256" key="6">
    <source>
        <dbReference type="ARBA" id="ARBA00022737"/>
    </source>
</evidence>
<dbReference type="FunFam" id="1.20.142.10:FF:000002">
    <property type="entry name" value="Poly [ADP-ribose] polymerase"/>
    <property type="match status" value="1"/>
</dbReference>
<dbReference type="EC" id="2.4.2.-" evidence="15"/>
<dbReference type="PROSITE" id="PS51059">
    <property type="entry name" value="PARP_CATALYTIC"/>
    <property type="match status" value="1"/>
</dbReference>
<feature type="compositionally biased region" description="Basic and acidic residues" evidence="16">
    <location>
        <begin position="85"/>
        <end position="94"/>
    </location>
</feature>
<keyword evidence="5" id="KW-0479">Metal-binding</keyword>
<evidence type="ECO:0000256" key="12">
    <source>
        <dbReference type="ARBA" id="ARBA00023242"/>
    </source>
</evidence>
<dbReference type="GO" id="GO:0005730">
    <property type="term" value="C:nucleolus"/>
    <property type="evidence" value="ECO:0007669"/>
    <property type="project" value="TreeGrafter"/>
</dbReference>
<dbReference type="GO" id="GO:0070212">
    <property type="term" value="P:protein poly-ADP-ribosylation"/>
    <property type="evidence" value="ECO:0007669"/>
    <property type="project" value="TreeGrafter"/>
</dbReference>
<evidence type="ECO:0000313" key="21">
    <source>
        <dbReference type="EMBL" id="KFX41836.1"/>
    </source>
</evidence>
<comment type="subcellular location">
    <subcellularLocation>
        <location evidence="1">Nucleus</location>
    </subcellularLocation>
</comment>
<feature type="domain" description="BRCT" evidence="17">
    <location>
        <begin position="1"/>
        <end position="86"/>
    </location>
</feature>
<keyword evidence="12" id="KW-0539">Nucleus</keyword>